<feature type="region of interest" description="Disordered" evidence="1">
    <location>
        <begin position="1"/>
        <end position="30"/>
    </location>
</feature>
<evidence type="ECO:0000256" key="1">
    <source>
        <dbReference type="SAM" id="MobiDB-lite"/>
    </source>
</evidence>
<name>B9TN24_RICCO</name>
<keyword evidence="3" id="KW-1185">Reference proteome</keyword>
<accession>B9TN24</accession>
<dbReference type="Proteomes" id="UP000008311">
    <property type="component" value="Unassembled WGS sequence"/>
</dbReference>
<feature type="region of interest" description="Disordered" evidence="1">
    <location>
        <begin position="53"/>
        <end position="101"/>
    </location>
</feature>
<feature type="compositionally biased region" description="Basic and acidic residues" evidence="1">
    <location>
        <begin position="185"/>
        <end position="195"/>
    </location>
</feature>
<feature type="region of interest" description="Disordered" evidence="1">
    <location>
        <begin position="120"/>
        <end position="161"/>
    </location>
</feature>
<feature type="compositionally biased region" description="Basic and acidic residues" evidence="1">
    <location>
        <begin position="11"/>
        <end position="30"/>
    </location>
</feature>
<feature type="compositionally biased region" description="Basic and acidic residues" evidence="1">
    <location>
        <begin position="85"/>
        <end position="101"/>
    </location>
</feature>
<sequence>MRLSGARHHQRGAEHQEADHSVGKGLDRNAEQAFARQHVIGSRLFERRFGAAERSQPFRVGEQRIYRKRQHAEQQAPATRAPQRLHQDRPHDGASHDHVGRRSAEFPAGLRRLADGAHQENCAGESRDEQQDIIPGNPVERRVPGSRKDQERERQHQRDQQVEILGVELRIADEEAQRELLVDAQQDGDRGRDHQGPAPAAAQRTHARDFGFLHVGMRVVELNPLRRRSDSIAR</sequence>
<dbReference type="InParanoid" id="B9TN24"/>
<feature type="compositionally biased region" description="Basic residues" evidence="1">
    <location>
        <begin position="1"/>
        <end position="10"/>
    </location>
</feature>
<proteinExistence type="predicted"/>
<evidence type="ECO:0000313" key="3">
    <source>
        <dbReference type="Proteomes" id="UP000008311"/>
    </source>
</evidence>
<dbReference type="AlphaFoldDB" id="B9TN24"/>
<organism evidence="2 3">
    <name type="scientific">Ricinus communis</name>
    <name type="common">Castor bean</name>
    <dbReference type="NCBI Taxonomy" id="3988"/>
    <lineage>
        <taxon>Eukaryota</taxon>
        <taxon>Viridiplantae</taxon>
        <taxon>Streptophyta</taxon>
        <taxon>Embryophyta</taxon>
        <taxon>Tracheophyta</taxon>
        <taxon>Spermatophyta</taxon>
        <taxon>Magnoliopsida</taxon>
        <taxon>eudicotyledons</taxon>
        <taxon>Gunneridae</taxon>
        <taxon>Pentapetalae</taxon>
        <taxon>rosids</taxon>
        <taxon>fabids</taxon>
        <taxon>Malpighiales</taxon>
        <taxon>Euphorbiaceae</taxon>
        <taxon>Acalyphoideae</taxon>
        <taxon>Acalypheae</taxon>
        <taxon>Ricinus</taxon>
    </lineage>
</organism>
<feature type="compositionally biased region" description="Basic and acidic residues" evidence="1">
    <location>
        <begin position="139"/>
        <end position="161"/>
    </location>
</feature>
<feature type="region of interest" description="Disordered" evidence="1">
    <location>
        <begin position="185"/>
        <end position="204"/>
    </location>
</feature>
<protein>
    <submittedName>
        <fullName evidence="2">Uncharacterized protein</fullName>
    </submittedName>
</protein>
<reference evidence="3" key="1">
    <citation type="journal article" date="2010" name="Nat. Biotechnol.">
        <title>Draft genome sequence of the oilseed species Ricinus communis.</title>
        <authorList>
            <person name="Chan A.P."/>
            <person name="Crabtree J."/>
            <person name="Zhao Q."/>
            <person name="Lorenzi H."/>
            <person name="Orvis J."/>
            <person name="Puiu D."/>
            <person name="Melake-Berhan A."/>
            <person name="Jones K.M."/>
            <person name="Redman J."/>
            <person name="Chen G."/>
            <person name="Cahoon E.B."/>
            <person name="Gedil M."/>
            <person name="Stanke M."/>
            <person name="Haas B.J."/>
            <person name="Wortman J.R."/>
            <person name="Fraser-Liggett C.M."/>
            <person name="Ravel J."/>
            <person name="Rabinowicz P.D."/>
        </authorList>
    </citation>
    <scope>NUCLEOTIDE SEQUENCE [LARGE SCALE GENOMIC DNA]</scope>
    <source>
        <strain evidence="3">cv. Hale</strain>
    </source>
</reference>
<gene>
    <name evidence="2" type="ORF">RCOM_2044470</name>
</gene>
<evidence type="ECO:0000313" key="2">
    <source>
        <dbReference type="EMBL" id="EEF22739.1"/>
    </source>
</evidence>
<dbReference type="EMBL" id="EQ990944">
    <property type="protein sequence ID" value="EEF22739.1"/>
    <property type="molecule type" value="Genomic_DNA"/>
</dbReference>